<dbReference type="EMBL" id="WEIO01000003">
    <property type="protein sequence ID" value="KAB7707545.1"/>
    <property type="molecule type" value="Genomic_DNA"/>
</dbReference>
<name>A0A6I1FH61_9BACI</name>
<dbReference type="GO" id="GO:0005524">
    <property type="term" value="F:ATP binding"/>
    <property type="evidence" value="ECO:0007669"/>
    <property type="project" value="UniProtKB-KW"/>
</dbReference>
<keyword evidence="7" id="KW-0547">Nucleotide-binding</keyword>
<evidence type="ECO:0000259" key="11">
    <source>
        <dbReference type="PROSITE" id="PS50893"/>
    </source>
</evidence>
<dbReference type="RefSeq" id="WP_152150508.1">
    <property type="nucleotide sequence ID" value="NZ_WEIO01000003.1"/>
</dbReference>
<feature type="domain" description="ABC transporter" evidence="11">
    <location>
        <begin position="246"/>
        <end position="493"/>
    </location>
</feature>
<dbReference type="FunFam" id="3.40.50.300:FF:000126">
    <property type="entry name" value="Galactose/methyl galactoside import ATP-binding protein MglA"/>
    <property type="match status" value="1"/>
</dbReference>
<keyword evidence="8 12" id="KW-0067">ATP-binding</keyword>
<dbReference type="GO" id="GO:0005886">
    <property type="term" value="C:plasma membrane"/>
    <property type="evidence" value="ECO:0007669"/>
    <property type="project" value="UniProtKB-SubCell"/>
</dbReference>
<accession>A0A6I1FH61</accession>
<evidence type="ECO:0000256" key="9">
    <source>
        <dbReference type="ARBA" id="ARBA00022967"/>
    </source>
</evidence>
<dbReference type="FunFam" id="3.40.50.300:FF:000127">
    <property type="entry name" value="Ribose import ATP-binding protein RbsA"/>
    <property type="match status" value="1"/>
</dbReference>
<evidence type="ECO:0000256" key="10">
    <source>
        <dbReference type="ARBA" id="ARBA00023136"/>
    </source>
</evidence>
<gene>
    <name evidence="12" type="ORF">F9802_07305</name>
</gene>
<dbReference type="Proteomes" id="UP000429595">
    <property type="component" value="Unassembled WGS sequence"/>
</dbReference>
<keyword evidence="4" id="KW-1003">Cell membrane</keyword>
<keyword evidence="6" id="KW-0677">Repeat</keyword>
<dbReference type="Pfam" id="PF00005">
    <property type="entry name" value="ABC_tran"/>
    <property type="match status" value="2"/>
</dbReference>
<dbReference type="PANTHER" id="PTHR43790">
    <property type="entry name" value="CARBOHYDRATE TRANSPORT ATP-BINDING PROTEIN MG119-RELATED"/>
    <property type="match status" value="1"/>
</dbReference>
<dbReference type="Gene3D" id="3.40.50.300">
    <property type="entry name" value="P-loop containing nucleotide triphosphate hydrolases"/>
    <property type="match status" value="2"/>
</dbReference>
<dbReference type="InterPro" id="IPR003593">
    <property type="entry name" value="AAA+_ATPase"/>
</dbReference>
<sequence>MQVEMKNIHKAFGKNKVLTGVDFDLLPGEVHALMGENGAGKSTLMNLLTGLHSLDEGTILINGQERYFSSPNEAETGGVAFIHQELNVWPDMTVLENLFIGRERKNAFGLLKAREMKALAKEQFEKLSVTIPLEQEAGACSVGQQQMIEIAKALMTNAEVIIMDEPTAALTEREISTLFDVIHALRKRGVSIVYISHRMEEIFTICDRITVMRDGKTVDTKRIVDTNFNEVVKKMVGRELEDRFPARQPDLGEAVLEVKNLTRKGVFENISFSVRAGEIVGVSGLMGARRTEIMRAIFGLDRTDGGELLINGQKTVIHSPDQAVKRGIGFITEDRKDEGLVLDFSIRENIALPSVKSFALKGLIDRKNEQEFVDMLIKRLTIKTESAETSAKNLSGGNQQKVVLAKWIGIGPKVLILDEPTRGVDVGAKREIYTLMNELTDRGVAIVMVSSELPEILGMSDRILVVHEGKLSGELMKEEATQEKIMTLATGGQ</sequence>
<keyword evidence="10" id="KW-0472">Membrane</keyword>
<evidence type="ECO:0000313" key="13">
    <source>
        <dbReference type="Proteomes" id="UP000429595"/>
    </source>
</evidence>
<dbReference type="CDD" id="cd03216">
    <property type="entry name" value="ABC_Carb_Monos_I"/>
    <property type="match status" value="1"/>
</dbReference>
<keyword evidence="9" id="KW-1278">Translocase</keyword>
<dbReference type="SMART" id="SM00382">
    <property type="entry name" value="AAA"/>
    <property type="match status" value="2"/>
</dbReference>
<reference evidence="12 13" key="1">
    <citation type="submission" date="2019-10" db="EMBL/GenBank/DDBJ databases">
        <title>Bacillus aerolatum sp. nov., isolated from bioaerosol of sport playgrounds.</title>
        <authorList>
            <person name="Chen P."/>
            <person name="Zhang G."/>
        </authorList>
    </citation>
    <scope>NUCLEOTIDE SEQUENCE [LARGE SCALE GENOMIC DNA]</scope>
    <source>
        <strain evidence="12 13">CX253</strain>
    </source>
</reference>
<dbReference type="AlphaFoldDB" id="A0A6I1FH61"/>
<keyword evidence="3" id="KW-0813">Transport</keyword>
<protein>
    <submittedName>
        <fullName evidence="12">ATP-binding cassette domain-containing protein</fullName>
    </submittedName>
</protein>
<comment type="caution">
    <text evidence="12">The sequence shown here is derived from an EMBL/GenBank/DDBJ whole genome shotgun (WGS) entry which is preliminary data.</text>
</comment>
<dbReference type="GO" id="GO:0015749">
    <property type="term" value="P:monosaccharide transmembrane transport"/>
    <property type="evidence" value="ECO:0007669"/>
    <property type="project" value="UniProtKB-ARBA"/>
</dbReference>
<evidence type="ECO:0000256" key="6">
    <source>
        <dbReference type="ARBA" id="ARBA00022737"/>
    </source>
</evidence>
<feature type="domain" description="ABC transporter" evidence="11">
    <location>
        <begin position="3"/>
        <end position="239"/>
    </location>
</feature>
<dbReference type="InterPro" id="IPR050107">
    <property type="entry name" value="ABC_carbohydrate_import_ATPase"/>
</dbReference>
<evidence type="ECO:0000256" key="5">
    <source>
        <dbReference type="ARBA" id="ARBA00022597"/>
    </source>
</evidence>
<comment type="subcellular location">
    <subcellularLocation>
        <location evidence="2">Cell inner membrane</location>
    </subcellularLocation>
    <subcellularLocation>
        <location evidence="1">Cell membrane</location>
        <topology evidence="1">Peripheral membrane protein</topology>
    </subcellularLocation>
</comment>
<dbReference type="CDD" id="cd03215">
    <property type="entry name" value="ABC_Carb_Monos_II"/>
    <property type="match status" value="1"/>
</dbReference>
<dbReference type="InterPro" id="IPR027417">
    <property type="entry name" value="P-loop_NTPase"/>
</dbReference>
<evidence type="ECO:0000256" key="8">
    <source>
        <dbReference type="ARBA" id="ARBA00022840"/>
    </source>
</evidence>
<evidence type="ECO:0000256" key="3">
    <source>
        <dbReference type="ARBA" id="ARBA00022448"/>
    </source>
</evidence>
<organism evidence="12 13">
    <name type="scientific">Bacillus aerolatus</name>
    <dbReference type="NCBI Taxonomy" id="2653354"/>
    <lineage>
        <taxon>Bacteria</taxon>
        <taxon>Bacillati</taxon>
        <taxon>Bacillota</taxon>
        <taxon>Bacilli</taxon>
        <taxon>Bacillales</taxon>
        <taxon>Bacillaceae</taxon>
        <taxon>Bacillus</taxon>
    </lineage>
</organism>
<dbReference type="PANTHER" id="PTHR43790:SF3">
    <property type="entry name" value="D-ALLOSE IMPORT ATP-BINDING PROTEIN ALSA-RELATED"/>
    <property type="match status" value="1"/>
</dbReference>
<dbReference type="PROSITE" id="PS50893">
    <property type="entry name" value="ABC_TRANSPORTER_2"/>
    <property type="match status" value="2"/>
</dbReference>
<proteinExistence type="predicted"/>
<evidence type="ECO:0000256" key="7">
    <source>
        <dbReference type="ARBA" id="ARBA00022741"/>
    </source>
</evidence>
<dbReference type="GO" id="GO:0016887">
    <property type="term" value="F:ATP hydrolysis activity"/>
    <property type="evidence" value="ECO:0007669"/>
    <property type="project" value="InterPro"/>
</dbReference>
<evidence type="ECO:0000256" key="4">
    <source>
        <dbReference type="ARBA" id="ARBA00022475"/>
    </source>
</evidence>
<evidence type="ECO:0000256" key="2">
    <source>
        <dbReference type="ARBA" id="ARBA00004533"/>
    </source>
</evidence>
<evidence type="ECO:0000313" key="12">
    <source>
        <dbReference type="EMBL" id="KAB7707545.1"/>
    </source>
</evidence>
<evidence type="ECO:0000256" key="1">
    <source>
        <dbReference type="ARBA" id="ARBA00004202"/>
    </source>
</evidence>
<keyword evidence="5" id="KW-0762">Sugar transport</keyword>
<dbReference type="SUPFAM" id="SSF52540">
    <property type="entry name" value="P-loop containing nucleoside triphosphate hydrolases"/>
    <property type="match status" value="2"/>
</dbReference>
<dbReference type="InterPro" id="IPR017871">
    <property type="entry name" value="ABC_transporter-like_CS"/>
</dbReference>
<dbReference type="InterPro" id="IPR003439">
    <property type="entry name" value="ABC_transporter-like_ATP-bd"/>
</dbReference>
<dbReference type="PROSITE" id="PS00211">
    <property type="entry name" value="ABC_TRANSPORTER_1"/>
    <property type="match status" value="2"/>
</dbReference>
<keyword evidence="13" id="KW-1185">Reference proteome</keyword>